<evidence type="ECO:0000256" key="1">
    <source>
        <dbReference type="SAM" id="Phobius"/>
    </source>
</evidence>
<organism evidence="2 3">
    <name type="scientific">Plasmodium ovale curtisi</name>
    <dbReference type="NCBI Taxonomy" id="864141"/>
    <lineage>
        <taxon>Eukaryota</taxon>
        <taxon>Sar</taxon>
        <taxon>Alveolata</taxon>
        <taxon>Apicomplexa</taxon>
        <taxon>Aconoidasida</taxon>
        <taxon>Haemosporida</taxon>
        <taxon>Plasmodiidae</taxon>
        <taxon>Plasmodium</taxon>
        <taxon>Plasmodium (Plasmodium)</taxon>
    </lineage>
</organism>
<keyword evidence="1" id="KW-1133">Transmembrane helix</keyword>
<keyword evidence="1" id="KW-0812">Transmembrane</keyword>
<evidence type="ECO:0000313" key="2">
    <source>
        <dbReference type="EMBL" id="SBS93663.1"/>
    </source>
</evidence>
<dbReference type="Proteomes" id="UP000078560">
    <property type="component" value="Unassembled WGS sequence"/>
</dbReference>
<accession>A0A1A8WL59</accession>
<keyword evidence="1" id="KW-0472">Membrane</keyword>
<name>A0A1A8WL59_PLAOA</name>
<proteinExistence type="predicted"/>
<dbReference type="EMBL" id="FLQU01001593">
    <property type="protein sequence ID" value="SBS93663.1"/>
    <property type="molecule type" value="Genomic_DNA"/>
</dbReference>
<reference evidence="3" key="1">
    <citation type="submission" date="2016-05" db="EMBL/GenBank/DDBJ databases">
        <authorList>
            <person name="Naeem Raeece"/>
        </authorList>
    </citation>
    <scope>NUCLEOTIDE SEQUENCE [LARGE SCALE GENOMIC DNA]</scope>
</reference>
<feature type="transmembrane region" description="Helical" evidence="1">
    <location>
        <begin position="275"/>
        <end position="296"/>
    </location>
</feature>
<dbReference type="AlphaFoldDB" id="A0A1A8WL59"/>
<sequence>MEVISTEPCLKWPSGHMYAFFDNFDKYEDMVEKAEGITTVNDEKFEKDISIYDDLHFLDEICFSEKTPVSCNSLLNDNISSKISNPHITCEKFKYLYHSLIGVKENSEVPPHENDYIFLNYWLNDKLSANNLYSSFYVKDFYAALQKMDKTYFSNNLLEKKLNNIEGYHLENMRILFDLYKTKNEIYKKITDSEITNKVESCLPHKRECNIKYRDGIINCRDGCNDFHNALKQFKCLYEYSLTMYKDDKDDLQYKELFELPDHDFLINEYRRKHFGSITNILFLVPAFGFIFMLIYSNMFSPYRHYILEKIKSKKNEWFNVEERENKLLSHTYDNDNRIIDEGEYNIGYY</sequence>
<protein>
    <submittedName>
        <fullName evidence="2">PIR Superfamily Protein</fullName>
    </submittedName>
</protein>
<evidence type="ECO:0000313" key="3">
    <source>
        <dbReference type="Proteomes" id="UP000078560"/>
    </source>
</evidence>
<gene>
    <name evidence="2" type="ORF">POVCU2_0082830</name>
</gene>